<feature type="domain" description="MRM3-like substrate binding" evidence="5">
    <location>
        <begin position="6"/>
        <end position="102"/>
    </location>
</feature>
<comment type="caution">
    <text evidence="6">The sequence shown here is derived from an EMBL/GenBank/DDBJ whole genome shotgun (WGS) entry which is preliminary data.</text>
</comment>
<evidence type="ECO:0000259" key="5">
    <source>
        <dbReference type="Pfam" id="PF22435"/>
    </source>
</evidence>
<dbReference type="InterPro" id="IPR029064">
    <property type="entry name" value="Ribosomal_eL30-like_sf"/>
</dbReference>
<feature type="domain" description="tRNA/rRNA methyltransferase SpoU type" evidence="4">
    <location>
        <begin position="118"/>
        <end position="252"/>
    </location>
</feature>
<reference evidence="6" key="2">
    <citation type="submission" date="2020-09" db="EMBL/GenBank/DDBJ databases">
        <authorList>
            <person name="Sun Q."/>
            <person name="Zhou Y."/>
        </authorList>
    </citation>
    <scope>NUCLEOTIDE SEQUENCE</scope>
    <source>
        <strain evidence="6">CGMCC 1.15448</strain>
    </source>
</reference>
<dbReference type="SUPFAM" id="SSF75217">
    <property type="entry name" value="alpha/beta knot"/>
    <property type="match status" value="1"/>
</dbReference>
<dbReference type="GO" id="GO:0032259">
    <property type="term" value="P:methylation"/>
    <property type="evidence" value="ECO:0007669"/>
    <property type="project" value="UniProtKB-KW"/>
</dbReference>
<dbReference type="InterPro" id="IPR029028">
    <property type="entry name" value="Alpha/beta_knot_MTases"/>
</dbReference>
<dbReference type="GO" id="GO:0003723">
    <property type="term" value="F:RNA binding"/>
    <property type="evidence" value="ECO:0007669"/>
    <property type="project" value="InterPro"/>
</dbReference>
<dbReference type="InterPro" id="IPR051259">
    <property type="entry name" value="rRNA_Methyltransferase"/>
</dbReference>
<gene>
    <name evidence="6" type="ORF">GCM10011511_08760</name>
</gene>
<keyword evidence="3" id="KW-0808">Transferase</keyword>
<dbReference type="AlphaFoldDB" id="A0A8J2U995"/>
<dbReference type="Pfam" id="PF00588">
    <property type="entry name" value="SpoU_methylase"/>
    <property type="match status" value="1"/>
</dbReference>
<evidence type="ECO:0000256" key="3">
    <source>
        <dbReference type="ARBA" id="ARBA00022679"/>
    </source>
</evidence>
<evidence type="ECO:0000313" key="6">
    <source>
        <dbReference type="EMBL" id="GGA87892.1"/>
    </source>
</evidence>
<accession>A0A8J2U995</accession>
<dbReference type="SUPFAM" id="SSF55315">
    <property type="entry name" value="L30e-like"/>
    <property type="match status" value="1"/>
</dbReference>
<dbReference type="GO" id="GO:0006396">
    <property type="term" value="P:RNA processing"/>
    <property type="evidence" value="ECO:0007669"/>
    <property type="project" value="InterPro"/>
</dbReference>
<keyword evidence="7" id="KW-1185">Reference proteome</keyword>
<sequence>MPITKSQVKYIQSLGHKKFRDTEGVFVVEGPKLTDELLRAPGMRPRVVYALPEWINALPVATRHGLMAGPPDVSHDATMLRAVEPAELERLSLLSTPNQVIAVFEKPVFPPPVLDKGIHLVLDGIQDPGNMGTIVRLADWFGIGTVLCSPDSADVFNPKAVQSTMGSISRVQVLYEEPGAAISASGLPVYAALLEGERLYGIGRITRGWIVIGNESKGIRPELQGLATHRVTIPRIGSAESLNAAVATGIILSHLVGG</sequence>
<dbReference type="RefSeq" id="WP_188928917.1">
    <property type="nucleotide sequence ID" value="NZ_BMJC01000001.1"/>
</dbReference>
<evidence type="ECO:0000256" key="1">
    <source>
        <dbReference type="ARBA" id="ARBA00007228"/>
    </source>
</evidence>
<dbReference type="CDD" id="cd18109">
    <property type="entry name" value="SpoU-like_RNA-MTase"/>
    <property type="match status" value="1"/>
</dbReference>
<dbReference type="Gene3D" id="3.30.1330.30">
    <property type="match status" value="1"/>
</dbReference>
<dbReference type="PANTHER" id="PTHR43191:SF2">
    <property type="entry name" value="RRNA METHYLTRANSFERASE 3, MITOCHONDRIAL"/>
    <property type="match status" value="1"/>
</dbReference>
<dbReference type="GO" id="GO:0008173">
    <property type="term" value="F:RNA methyltransferase activity"/>
    <property type="evidence" value="ECO:0007669"/>
    <property type="project" value="InterPro"/>
</dbReference>
<dbReference type="EMBL" id="BMJC01000001">
    <property type="protein sequence ID" value="GGA87892.1"/>
    <property type="molecule type" value="Genomic_DNA"/>
</dbReference>
<dbReference type="Gene3D" id="3.40.1280.10">
    <property type="match status" value="1"/>
</dbReference>
<name>A0A8J2U995_9BACT</name>
<dbReference type="InterPro" id="IPR029026">
    <property type="entry name" value="tRNA_m1G_MTases_N"/>
</dbReference>
<keyword evidence="2 6" id="KW-0489">Methyltransferase</keyword>
<evidence type="ECO:0000313" key="7">
    <source>
        <dbReference type="Proteomes" id="UP000607559"/>
    </source>
</evidence>
<dbReference type="InterPro" id="IPR001537">
    <property type="entry name" value="SpoU_MeTrfase"/>
</dbReference>
<organism evidence="6 7">
    <name type="scientific">Puia dinghuensis</name>
    <dbReference type="NCBI Taxonomy" id="1792502"/>
    <lineage>
        <taxon>Bacteria</taxon>
        <taxon>Pseudomonadati</taxon>
        <taxon>Bacteroidota</taxon>
        <taxon>Chitinophagia</taxon>
        <taxon>Chitinophagales</taxon>
        <taxon>Chitinophagaceae</taxon>
        <taxon>Puia</taxon>
    </lineage>
</organism>
<comment type="similarity">
    <text evidence="1">Belongs to the class IV-like SAM-binding methyltransferase superfamily. RNA methyltransferase TrmH family.</text>
</comment>
<evidence type="ECO:0000256" key="2">
    <source>
        <dbReference type="ARBA" id="ARBA00022603"/>
    </source>
</evidence>
<dbReference type="InterPro" id="IPR053888">
    <property type="entry name" value="MRM3-like_sub_bind"/>
</dbReference>
<evidence type="ECO:0000259" key="4">
    <source>
        <dbReference type="Pfam" id="PF00588"/>
    </source>
</evidence>
<dbReference type="PANTHER" id="PTHR43191">
    <property type="entry name" value="RRNA METHYLTRANSFERASE 3"/>
    <property type="match status" value="1"/>
</dbReference>
<reference evidence="6" key="1">
    <citation type="journal article" date="2014" name="Int. J. Syst. Evol. Microbiol.">
        <title>Complete genome sequence of Corynebacterium casei LMG S-19264T (=DSM 44701T), isolated from a smear-ripened cheese.</title>
        <authorList>
            <consortium name="US DOE Joint Genome Institute (JGI-PGF)"/>
            <person name="Walter F."/>
            <person name="Albersmeier A."/>
            <person name="Kalinowski J."/>
            <person name="Ruckert C."/>
        </authorList>
    </citation>
    <scope>NUCLEOTIDE SEQUENCE</scope>
    <source>
        <strain evidence="6">CGMCC 1.15448</strain>
    </source>
</reference>
<protein>
    <submittedName>
        <fullName evidence="6">RNA methyltransferase</fullName>
    </submittedName>
</protein>
<dbReference type="Proteomes" id="UP000607559">
    <property type="component" value="Unassembled WGS sequence"/>
</dbReference>
<proteinExistence type="inferred from homology"/>
<dbReference type="Pfam" id="PF22435">
    <property type="entry name" value="MRM3-like_sub_bind"/>
    <property type="match status" value="1"/>
</dbReference>